<dbReference type="HOGENOM" id="CLU_059078_0_1_11"/>
<dbReference type="Proteomes" id="UP000006078">
    <property type="component" value="Unassembled WGS sequence"/>
</dbReference>
<dbReference type="EMBL" id="AHAE01000040">
    <property type="protein sequence ID" value="EJZ82127.1"/>
    <property type="molecule type" value="Genomic_DNA"/>
</dbReference>
<reference evidence="8 9" key="1">
    <citation type="submission" date="2012-08" db="EMBL/GenBank/DDBJ databases">
        <title>The Genome Sequence of Turicella otitidis ATCC 51513.</title>
        <authorList>
            <consortium name="The Broad Institute Genome Sequencing Platform"/>
            <person name="Earl A."/>
            <person name="Ward D."/>
            <person name="Feldgarden M."/>
            <person name="Gevers D."/>
            <person name="Huys G."/>
            <person name="Walker B."/>
            <person name="Young S.K."/>
            <person name="Zeng Q."/>
            <person name="Gargeya S."/>
            <person name="Fitzgerald M."/>
            <person name="Haas B."/>
            <person name="Abouelleil A."/>
            <person name="Alvarado L."/>
            <person name="Arachchi H.M."/>
            <person name="Berlin A.M."/>
            <person name="Chapman S.B."/>
            <person name="Goldberg J."/>
            <person name="Griggs A."/>
            <person name="Gujja S."/>
            <person name="Hansen M."/>
            <person name="Howarth C."/>
            <person name="Imamovic A."/>
            <person name="Larimer J."/>
            <person name="McCowen C."/>
            <person name="Montmayeur A."/>
            <person name="Murphy C."/>
            <person name="Neiman D."/>
            <person name="Pearson M."/>
            <person name="Priest M."/>
            <person name="Roberts A."/>
            <person name="Saif S."/>
            <person name="Shea T."/>
            <person name="Sisk P."/>
            <person name="Sykes S."/>
            <person name="Wortman J."/>
            <person name="Nusbaum C."/>
            <person name="Birren B."/>
        </authorList>
    </citation>
    <scope>NUCLEOTIDE SEQUENCE [LARGE SCALE GENOMIC DNA]</scope>
    <source>
        <strain evidence="8 9">ATCC 51513</strain>
    </source>
</reference>
<dbReference type="InterPro" id="IPR000086">
    <property type="entry name" value="NUDIX_hydrolase_dom"/>
</dbReference>
<comment type="cofactor">
    <cofactor evidence="1">
        <name>Mn(2+)</name>
        <dbReference type="ChEBI" id="CHEBI:29035"/>
    </cofactor>
</comment>
<dbReference type="CDD" id="cd18870">
    <property type="entry name" value="NUDIX_AcylCoAdiphos_Nudt19"/>
    <property type="match status" value="1"/>
</dbReference>
<evidence type="ECO:0000259" key="7">
    <source>
        <dbReference type="PROSITE" id="PS51462"/>
    </source>
</evidence>
<sequence length="281" mass="30544">MSDRPATRGFNGARLAATVVLVRDGSSGLEVFVQERVASMPSFPGFTVFPGGGVDARDFPADSSPRARLDADTTLWSGRPVNEAARLIGAPPAVTRALVFAAVRELFEETGTLLASHADGRPIGHAGAYGNLRGPLESHRMSLTRMLKDCGLKVDASLLHPWERWVGPSGADARFDTYSFLAQRPPGQEPDPATAEVLSAGWFPPRLILEGWREGLVRLVLPTWAQLDRLSRFDTVADAVAEAGRSDMTAHIGRVVGGPRFDEYFETQQTRKDRIGTWPIP</sequence>
<evidence type="ECO:0000313" key="8">
    <source>
        <dbReference type="EMBL" id="EJZ82127.1"/>
    </source>
</evidence>
<keyword evidence="4" id="KW-0378">Hydrolase</keyword>
<dbReference type="GO" id="GO:0016818">
    <property type="term" value="F:hydrolase activity, acting on acid anhydrides, in phosphorus-containing anhydrides"/>
    <property type="evidence" value="ECO:0007669"/>
    <property type="project" value="InterPro"/>
</dbReference>
<dbReference type="RefSeq" id="WP_004600783.1">
    <property type="nucleotide sequence ID" value="NZ_HF541866.1"/>
</dbReference>
<keyword evidence="3" id="KW-0479">Metal-binding</keyword>
<keyword evidence="5" id="KW-0460">Magnesium</keyword>
<feature type="domain" description="Nudix hydrolase" evidence="7">
    <location>
        <begin position="12"/>
        <end position="226"/>
    </location>
</feature>
<evidence type="ECO:0000256" key="1">
    <source>
        <dbReference type="ARBA" id="ARBA00001936"/>
    </source>
</evidence>
<dbReference type="eggNOG" id="COG0494">
    <property type="taxonomic scope" value="Bacteria"/>
</dbReference>
<organism evidence="8 9">
    <name type="scientific">Corynebacterium otitidis ATCC 51513</name>
    <dbReference type="NCBI Taxonomy" id="883169"/>
    <lineage>
        <taxon>Bacteria</taxon>
        <taxon>Bacillati</taxon>
        <taxon>Actinomycetota</taxon>
        <taxon>Actinomycetes</taxon>
        <taxon>Mycobacteriales</taxon>
        <taxon>Corynebacteriaceae</taxon>
        <taxon>Corynebacterium</taxon>
    </lineage>
</organism>
<evidence type="ECO:0000256" key="5">
    <source>
        <dbReference type="ARBA" id="ARBA00022842"/>
    </source>
</evidence>
<comment type="caution">
    <text evidence="8">The sequence shown here is derived from an EMBL/GenBank/DDBJ whole genome shotgun (WGS) entry which is preliminary data.</text>
</comment>
<accession>K0YF41</accession>
<evidence type="ECO:0000256" key="4">
    <source>
        <dbReference type="ARBA" id="ARBA00022801"/>
    </source>
</evidence>
<name>K0YF41_9CORY</name>
<dbReference type="STRING" id="29321.AAV33_01225"/>
<dbReference type="GO" id="GO:0046872">
    <property type="term" value="F:metal ion binding"/>
    <property type="evidence" value="ECO:0007669"/>
    <property type="project" value="UniProtKB-KW"/>
</dbReference>
<comment type="cofactor">
    <cofactor evidence="2">
        <name>Mg(2+)</name>
        <dbReference type="ChEBI" id="CHEBI:18420"/>
    </cofactor>
</comment>
<dbReference type="SUPFAM" id="SSF55811">
    <property type="entry name" value="Nudix"/>
    <property type="match status" value="1"/>
</dbReference>
<dbReference type="PANTHER" id="PTHR12318">
    <property type="entry name" value="TESTOSTERONE-REGULATED PROTEIN RP2"/>
    <property type="match status" value="1"/>
</dbReference>
<evidence type="ECO:0000256" key="6">
    <source>
        <dbReference type="ARBA" id="ARBA00023211"/>
    </source>
</evidence>
<dbReference type="PATRIC" id="fig|883169.3.peg.858"/>
<gene>
    <name evidence="8" type="ORF">HMPREF9719_00893</name>
</gene>
<dbReference type="PROSITE" id="PS51462">
    <property type="entry name" value="NUDIX"/>
    <property type="match status" value="1"/>
</dbReference>
<dbReference type="InterPro" id="IPR039121">
    <property type="entry name" value="NUDT19"/>
</dbReference>
<dbReference type="Gene3D" id="3.90.79.10">
    <property type="entry name" value="Nucleoside Triphosphate Pyrophosphohydrolase"/>
    <property type="match status" value="1"/>
</dbReference>
<dbReference type="AlphaFoldDB" id="K0YF41"/>
<dbReference type="PANTHER" id="PTHR12318:SF0">
    <property type="entry name" value="ACYL-COENZYME A DIPHOSPHATASE NUDT19"/>
    <property type="match status" value="1"/>
</dbReference>
<proteinExistence type="predicted"/>
<dbReference type="OrthoDB" id="7183442at2"/>
<dbReference type="InterPro" id="IPR015797">
    <property type="entry name" value="NUDIX_hydrolase-like_dom_sf"/>
</dbReference>
<keyword evidence="6" id="KW-0464">Manganese</keyword>
<evidence type="ECO:0000256" key="3">
    <source>
        <dbReference type="ARBA" id="ARBA00022723"/>
    </source>
</evidence>
<evidence type="ECO:0000313" key="9">
    <source>
        <dbReference type="Proteomes" id="UP000006078"/>
    </source>
</evidence>
<keyword evidence="9" id="KW-1185">Reference proteome</keyword>
<evidence type="ECO:0000256" key="2">
    <source>
        <dbReference type="ARBA" id="ARBA00001946"/>
    </source>
</evidence>
<protein>
    <recommendedName>
        <fullName evidence="7">Nudix hydrolase domain-containing protein</fullName>
    </recommendedName>
</protein>